<protein>
    <recommendedName>
        <fullName evidence="4 9">N-(5'-phosphoribosyl)anthranilate isomerase</fullName>
        <shortName evidence="9">PRAI</shortName>
        <ecNumber evidence="3 9">5.3.1.24</ecNumber>
    </recommendedName>
</protein>
<evidence type="ECO:0000256" key="6">
    <source>
        <dbReference type="ARBA" id="ARBA00022822"/>
    </source>
</evidence>
<dbReference type="InterPro" id="IPR044643">
    <property type="entry name" value="TrpF_fam"/>
</dbReference>
<dbReference type="EMBL" id="FOWD01000035">
    <property type="protein sequence ID" value="SFO51976.1"/>
    <property type="molecule type" value="Genomic_DNA"/>
</dbReference>
<dbReference type="GO" id="GO:0000162">
    <property type="term" value="P:L-tryptophan biosynthetic process"/>
    <property type="evidence" value="ECO:0007669"/>
    <property type="project" value="UniProtKB-UniRule"/>
</dbReference>
<reference evidence="11 12" key="1">
    <citation type="submission" date="2016-10" db="EMBL/GenBank/DDBJ databases">
        <authorList>
            <person name="de Groot N.N."/>
        </authorList>
    </citation>
    <scope>NUCLEOTIDE SEQUENCE [LARGE SCALE GENOMIC DNA]</scope>
    <source>
        <strain evidence="11 12">DSM 1283</strain>
    </source>
</reference>
<dbReference type="Pfam" id="PF00697">
    <property type="entry name" value="PRAI"/>
    <property type="match status" value="1"/>
</dbReference>
<keyword evidence="12" id="KW-1185">Reference proteome</keyword>
<dbReference type="RefSeq" id="WP_091687859.1">
    <property type="nucleotide sequence ID" value="NZ_BAABFM010000042.1"/>
</dbReference>
<dbReference type="InterPro" id="IPR011060">
    <property type="entry name" value="RibuloseP-bd_barrel"/>
</dbReference>
<keyword evidence="7 9" id="KW-0057">Aromatic amino acid biosynthesis</keyword>
<evidence type="ECO:0000259" key="10">
    <source>
        <dbReference type="Pfam" id="PF00697"/>
    </source>
</evidence>
<dbReference type="AlphaFoldDB" id="A0A1I5HVP0"/>
<evidence type="ECO:0000256" key="3">
    <source>
        <dbReference type="ARBA" id="ARBA00012572"/>
    </source>
</evidence>
<dbReference type="CDD" id="cd00405">
    <property type="entry name" value="PRAI"/>
    <property type="match status" value="1"/>
</dbReference>
<evidence type="ECO:0000256" key="1">
    <source>
        <dbReference type="ARBA" id="ARBA00001164"/>
    </source>
</evidence>
<keyword evidence="8 9" id="KW-0413">Isomerase</keyword>
<dbReference type="SUPFAM" id="SSF51366">
    <property type="entry name" value="Ribulose-phoshate binding barrel"/>
    <property type="match status" value="1"/>
</dbReference>
<keyword evidence="6 9" id="KW-0822">Tryptophan biosynthesis</keyword>
<evidence type="ECO:0000256" key="2">
    <source>
        <dbReference type="ARBA" id="ARBA00004664"/>
    </source>
</evidence>
<evidence type="ECO:0000256" key="8">
    <source>
        <dbReference type="ARBA" id="ARBA00023235"/>
    </source>
</evidence>
<proteinExistence type="inferred from homology"/>
<dbReference type="InterPro" id="IPR001240">
    <property type="entry name" value="PRAI_dom"/>
</dbReference>
<dbReference type="PANTHER" id="PTHR42894">
    <property type="entry name" value="N-(5'-PHOSPHORIBOSYL)ANTHRANILATE ISOMERASE"/>
    <property type="match status" value="1"/>
</dbReference>
<evidence type="ECO:0000256" key="4">
    <source>
        <dbReference type="ARBA" id="ARBA00022272"/>
    </source>
</evidence>
<dbReference type="EC" id="5.3.1.24" evidence="3 9"/>
<keyword evidence="5 9" id="KW-0028">Amino-acid biosynthesis</keyword>
<feature type="domain" description="N-(5'phosphoribosyl) anthranilate isomerase (PRAI)" evidence="10">
    <location>
        <begin position="4"/>
        <end position="199"/>
    </location>
</feature>
<dbReference type="HAMAP" id="MF_00135">
    <property type="entry name" value="PRAI"/>
    <property type="match status" value="1"/>
</dbReference>
<name>A0A1I5HVP0_9FIRM</name>
<evidence type="ECO:0000256" key="9">
    <source>
        <dbReference type="HAMAP-Rule" id="MF_00135"/>
    </source>
</evidence>
<dbReference type="Proteomes" id="UP000198806">
    <property type="component" value="Unassembled WGS sequence"/>
</dbReference>
<evidence type="ECO:0000313" key="11">
    <source>
        <dbReference type="EMBL" id="SFO51976.1"/>
    </source>
</evidence>
<evidence type="ECO:0000256" key="5">
    <source>
        <dbReference type="ARBA" id="ARBA00022605"/>
    </source>
</evidence>
<dbReference type="GO" id="GO:0004640">
    <property type="term" value="F:phosphoribosylanthranilate isomerase activity"/>
    <property type="evidence" value="ECO:0007669"/>
    <property type="project" value="UniProtKB-UniRule"/>
</dbReference>
<comment type="similarity">
    <text evidence="9">Belongs to the TrpF family.</text>
</comment>
<organism evidence="11 12">
    <name type="scientific">Anaerocolumna aminovalerica</name>
    <dbReference type="NCBI Taxonomy" id="1527"/>
    <lineage>
        <taxon>Bacteria</taxon>
        <taxon>Bacillati</taxon>
        <taxon>Bacillota</taxon>
        <taxon>Clostridia</taxon>
        <taxon>Lachnospirales</taxon>
        <taxon>Lachnospiraceae</taxon>
        <taxon>Anaerocolumna</taxon>
    </lineage>
</organism>
<evidence type="ECO:0000313" key="12">
    <source>
        <dbReference type="Proteomes" id="UP000198806"/>
    </source>
</evidence>
<gene>
    <name evidence="9" type="primary">trpF</name>
    <name evidence="11" type="ORF">SAMN04489757_1356</name>
</gene>
<dbReference type="InterPro" id="IPR013785">
    <property type="entry name" value="Aldolase_TIM"/>
</dbReference>
<dbReference type="STRING" id="1527.SAMN04489757_1356"/>
<dbReference type="OrthoDB" id="9786954at2"/>
<sequence length="203" mass="23008">MTKVKICGLTRLEDIKAVNEVLPDYVGFVFANSRRKVSLETAIELKKNLNSFIKAVGVFVNEEPENIIRFCKEQVIDVIQLHGDEKEEYILKLKQYLGNDIIKAVRVKEAADINKEARLPCDYILLDTYREGQYGGSGTVFNWNLISNVSKPFFLAGGIYSGNVLQAVKQCNPYCIDVSSGVETDHFKDLGKIRDLIQKIRRT</sequence>
<comment type="catalytic activity">
    <reaction evidence="1 9">
        <text>N-(5-phospho-beta-D-ribosyl)anthranilate = 1-(2-carboxyphenylamino)-1-deoxy-D-ribulose 5-phosphate</text>
        <dbReference type="Rhea" id="RHEA:21540"/>
        <dbReference type="ChEBI" id="CHEBI:18277"/>
        <dbReference type="ChEBI" id="CHEBI:58613"/>
        <dbReference type="EC" id="5.3.1.24"/>
    </reaction>
</comment>
<dbReference type="UniPathway" id="UPA00035">
    <property type="reaction ID" value="UER00042"/>
</dbReference>
<dbReference type="PANTHER" id="PTHR42894:SF1">
    <property type="entry name" value="N-(5'-PHOSPHORIBOSYL)ANTHRANILATE ISOMERASE"/>
    <property type="match status" value="1"/>
</dbReference>
<comment type="pathway">
    <text evidence="2 9">Amino-acid biosynthesis; L-tryptophan biosynthesis; L-tryptophan from chorismate: step 3/5.</text>
</comment>
<accession>A0A1I5HVP0</accession>
<dbReference type="Gene3D" id="3.20.20.70">
    <property type="entry name" value="Aldolase class I"/>
    <property type="match status" value="1"/>
</dbReference>
<evidence type="ECO:0000256" key="7">
    <source>
        <dbReference type="ARBA" id="ARBA00023141"/>
    </source>
</evidence>